<evidence type="ECO:0000313" key="4">
    <source>
        <dbReference type="EMBL" id="CAK18876.1"/>
    </source>
</evidence>
<dbReference type="EC" id="4.1.1.19" evidence="3"/>
<dbReference type="PANTHER" id="PTHR43295:SF1">
    <property type="entry name" value="ARGININE DECARBOXYLASE 1, CHLOROPLASTIC-RELATED"/>
    <property type="match status" value="1"/>
</dbReference>
<evidence type="ECO:0000256" key="3">
    <source>
        <dbReference type="RuleBase" id="RU003740"/>
    </source>
</evidence>
<dbReference type="PRINTS" id="PR01180">
    <property type="entry name" value="ARGDCRBXLASE"/>
</dbReference>
<protein>
    <recommendedName>
        <fullName evidence="3">Arginine decarboxylase</fullName>
        <ecNumber evidence="3">4.1.1.19</ecNumber>
    </recommendedName>
</protein>
<keyword evidence="3" id="KW-0460">Magnesium</keyword>
<dbReference type="EMBL" id="AM262952">
    <property type="protein sequence ID" value="CAK18876.1"/>
    <property type="molecule type" value="mRNA"/>
</dbReference>
<gene>
    <name evidence="4" type="primary">ophh-80A</name>
</gene>
<keyword evidence="3" id="KW-0745">Spermidine biosynthesis</keyword>
<dbReference type="GO" id="GO:0006527">
    <property type="term" value="P:L-arginine catabolic process"/>
    <property type="evidence" value="ECO:0007669"/>
    <property type="project" value="InterPro"/>
</dbReference>
<evidence type="ECO:0000256" key="1">
    <source>
        <dbReference type="ARBA" id="ARBA00001933"/>
    </source>
</evidence>
<dbReference type="AlphaFoldDB" id="A1IW42"/>
<evidence type="ECO:0000256" key="2">
    <source>
        <dbReference type="ARBA" id="ARBA00022898"/>
    </source>
</evidence>
<comment type="pathway">
    <text evidence="3">Amine and polyamine biosynthesis; agmatine biosynthesis; agmatine from L-arginine: step 1/1.</text>
</comment>
<comment type="cofactor">
    <cofactor evidence="1 3">
        <name>pyridoxal 5'-phosphate</name>
        <dbReference type="ChEBI" id="CHEBI:597326"/>
    </cofactor>
</comment>
<organism evidence="4">
    <name type="scientific">Phillyrea latifolia</name>
    <dbReference type="NCBI Taxonomy" id="126558"/>
    <lineage>
        <taxon>Eukaryota</taxon>
        <taxon>Viridiplantae</taxon>
        <taxon>Streptophyta</taxon>
        <taxon>Embryophyta</taxon>
        <taxon>Tracheophyta</taxon>
        <taxon>Spermatophyta</taxon>
        <taxon>Magnoliopsida</taxon>
        <taxon>eudicotyledons</taxon>
        <taxon>Gunneridae</taxon>
        <taxon>Pentapetalae</taxon>
        <taxon>asterids</taxon>
        <taxon>lamiids</taxon>
        <taxon>Lamiales</taxon>
        <taxon>Oleaceae</taxon>
        <taxon>Oleeae</taxon>
        <taxon>Phillyrea</taxon>
    </lineage>
</organism>
<comment type="cofactor">
    <cofactor evidence="3">
        <name>Mg(2+)</name>
        <dbReference type="ChEBI" id="CHEBI:18420"/>
    </cofactor>
</comment>
<keyword evidence="3" id="KW-0456">Lyase</keyword>
<dbReference type="UniPathway" id="UPA00186">
    <property type="reaction ID" value="UER00284"/>
</dbReference>
<name>A1IW42_9LAMI</name>
<proteinExistence type="evidence at transcript level"/>
<reference evidence="4" key="1">
    <citation type="submission" date="2006-05" db="EMBL/GenBank/DDBJ databases">
        <title>Gene induction by ozone treatment in Phillyrea latifolia L.</title>
        <authorList>
            <person name="Ciaffi M."/>
            <person name="Tanzarella O.A."/>
            <person name="Paolacci A."/>
            <person name="Badiani M."/>
            <person name="Porceddu E."/>
        </authorList>
    </citation>
    <scope>NUCLEOTIDE SEQUENCE</scope>
    <source>
        <tissue evidence="4">Leaf</tissue>
    </source>
</reference>
<dbReference type="SUPFAM" id="SSF51419">
    <property type="entry name" value="PLP-binding barrel"/>
    <property type="match status" value="1"/>
</dbReference>
<keyword evidence="3" id="KW-0210">Decarboxylase</keyword>
<dbReference type="GO" id="GO:0008792">
    <property type="term" value="F:arginine decarboxylase activity"/>
    <property type="evidence" value="ECO:0007669"/>
    <property type="project" value="UniProtKB-EC"/>
</dbReference>
<feature type="non-terminal residue" evidence="4">
    <location>
        <position position="186"/>
    </location>
</feature>
<dbReference type="InterPro" id="IPR029066">
    <property type="entry name" value="PLP-binding_barrel"/>
</dbReference>
<comment type="similarity">
    <text evidence="3">Belongs to the Orn/Lys/Arg decarboxylase class-II family. SpeA subfamily.</text>
</comment>
<keyword evidence="2 3" id="KW-0663">Pyridoxal phosphate</keyword>
<feature type="non-terminal residue" evidence="4">
    <location>
        <position position="1"/>
    </location>
</feature>
<dbReference type="GO" id="GO:0008295">
    <property type="term" value="P:spermidine biosynthetic process"/>
    <property type="evidence" value="ECO:0007669"/>
    <property type="project" value="UniProtKB-KW"/>
</dbReference>
<dbReference type="InterPro" id="IPR002985">
    <property type="entry name" value="Arg_decrbxlase"/>
</dbReference>
<dbReference type="PANTHER" id="PTHR43295">
    <property type="entry name" value="ARGININE DECARBOXYLASE"/>
    <property type="match status" value="1"/>
</dbReference>
<accession>A1IW42</accession>
<dbReference type="Gene3D" id="3.20.20.10">
    <property type="entry name" value="Alanine racemase"/>
    <property type="match status" value="1"/>
</dbReference>
<sequence length="186" mass="19869">HIGAPMQVLGRGGGLGIDHDGSKSFNSDLSVSYKLEEYSLAVVQAVKGVCDRKNIKHPVPRSESGPPIVSHHSILIPEAVSASVSSAASMTNALFQWVMEPLTEDALSDYSPKSAAVVRGEYVSCLLYAEQLKPRCVDQFGEGSIGMEQLAAVDGFCELVGFAIGLSEPPRTYHVGLSVFTSRPDF</sequence>
<comment type="catalytic activity">
    <reaction evidence="3">
        <text>L-arginine + H(+) = agmatine + CO2</text>
        <dbReference type="Rhea" id="RHEA:17641"/>
        <dbReference type="ChEBI" id="CHEBI:15378"/>
        <dbReference type="ChEBI" id="CHEBI:16526"/>
        <dbReference type="ChEBI" id="CHEBI:32682"/>
        <dbReference type="ChEBI" id="CHEBI:58145"/>
        <dbReference type="EC" id="4.1.1.19"/>
    </reaction>
</comment>